<organism evidence="3 4">
    <name type="scientific">Thermodesulfitimonas autotrophica</name>
    <dbReference type="NCBI Taxonomy" id="1894989"/>
    <lineage>
        <taxon>Bacteria</taxon>
        <taxon>Bacillati</taxon>
        <taxon>Bacillota</taxon>
        <taxon>Clostridia</taxon>
        <taxon>Thermoanaerobacterales</taxon>
        <taxon>Thermoanaerobacteraceae</taxon>
        <taxon>Thermodesulfitimonas</taxon>
    </lineage>
</organism>
<evidence type="ECO:0000259" key="2">
    <source>
        <dbReference type="PROSITE" id="PS50042"/>
    </source>
</evidence>
<dbReference type="CDD" id="cd00038">
    <property type="entry name" value="CAP_ED"/>
    <property type="match status" value="1"/>
</dbReference>
<name>A0A3N5AN39_9THEO</name>
<dbReference type="InterPro" id="IPR018708">
    <property type="entry name" value="DUF2225"/>
</dbReference>
<dbReference type="InterPro" id="IPR000595">
    <property type="entry name" value="cNMP-bd_dom"/>
</dbReference>
<dbReference type="SMART" id="SM00100">
    <property type="entry name" value="cNMP"/>
    <property type="match status" value="1"/>
</dbReference>
<evidence type="ECO:0000256" key="1">
    <source>
        <dbReference type="SAM" id="MobiDB-lite"/>
    </source>
</evidence>
<dbReference type="SUPFAM" id="SSF48452">
    <property type="entry name" value="TPR-like"/>
    <property type="match status" value="1"/>
</dbReference>
<dbReference type="InterPro" id="IPR011990">
    <property type="entry name" value="TPR-like_helical_dom_sf"/>
</dbReference>
<dbReference type="InterPro" id="IPR018490">
    <property type="entry name" value="cNMP-bd_dom_sf"/>
</dbReference>
<dbReference type="Gene3D" id="2.60.120.10">
    <property type="entry name" value="Jelly Rolls"/>
    <property type="match status" value="1"/>
</dbReference>
<dbReference type="OrthoDB" id="9780343at2"/>
<dbReference type="AlphaFoldDB" id="A0A3N5AN39"/>
<dbReference type="PANTHER" id="PTHR23011">
    <property type="entry name" value="CYCLIC NUCLEOTIDE-BINDING DOMAIN CONTAINING PROTEIN"/>
    <property type="match status" value="1"/>
</dbReference>
<reference evidence="3 4" key="1">
    <citation type="submission" date="2018-11" db="EMBL/GenBank/DDBJ databases">
        <title>Genomic Encyclopedia of Type Strains, Phase IV (KMG-IV): sequencing the most valuable type-strain genomes for metagenomic binning, comparative biology and taxonomic classification.</title>
        <authorList>
            <person name="Goeker M."/>
        </authorList>
    </citation>
    <scope>NUCLEOTIDE SEQUENCE [LARGE SCALE GENOMIC DNA]</scope>
    <source>
        <strain evidence="3 4">DSM 102936</strain>
    </source>
</reference>
<accession>A0A3N5AN39</accession>
<dbReference type="RefSeq" id="WP_123928536.1">
    <property type="nucleotide sequence ID" value="NZ_RKRE01000002.1"/>
</dbReference>
<dbReference type="InterPro" id="IPR014710">
    <property type="entry name" value="RmlC-like_jellyroll"/>
</dbReference>
<evidence type="ECO:0000313" key="3">
    <source>
        <dbReference type="EMBL" id="RPF46606.1"/>
    </source>
</evidence>
<dbReference type="EMBL" id="RKRE01000002">
    <property type="protein sequence ID" value="RPF46606.1"/>
    <property type="molecule type" value="Genomic_DNA"/>
</dbReference>
<feature type="region of interest" description="Disordered" evidence="1">
    <location>
        <begin position="143"/>
        <end position="170"/>
    </location>
</feature>
<protein>
    <submittedName>
        <fullName evidence="3">Uncharacterized protein (DUF2225 family)</fullName>
    </submittedName>
</protein>
<sequence length="394" mass="44445">MNRVIDLLAKIPLFKDFTPDGLVRLSQYLRANRIPARSVLLEEGETADRLIIILHGRVGISRRTRQGLVYEAAGPGSVVGVLDVLEQAPATATVRAEEETIILSISRQDLHSFLKEHPHEALTLLGVLAGYLRQTGLVFDVTVPPAAPNTEKEAQDETPGNQKENGKMGDSPFYTKQHICPACDAQFPSLSVKSKYVRLTRTDSDFCPHYATVNPMFYEVLVCPHCGYAFTEEMPRLTDREKAILAAQLPEIRSSLSFSGERDFDLAVESFRLAIRCLEAIGAKKLLLGKFYLKTAWLYRMAGKEEEERRNLQKALAYLEQSYQTEQSADPALELNLIYLLGDLNLRLGNEGAAARWFSQILEHPKRTANPGILNRTRDRWYEIRQRRKEEGDA</sequence>
<gene>
    <name evidence="3" type="ORF">EDD75_0854</name>
</gene>
<dbReference type="Proteomes" id="UP000282654">
    <property type="component" value="Unassembled WGS sequence"/>
</dbReference>
<dbReference type="SUPFAM" id="SSF51206">
    <property type="entry name" value="cAMP-binding domain-like"/>
    <property type="match status" value="1"/>
</dbReference>
<dbReference type="PROSITE" id="PS50042">
    <property type="entry name" value="CNMP_BINDING_3"/>
    <property type="match status" value="1"/>
</dbReference>
<dbReference type="Pfam" id="PF09986">
    <property type="entry name" value="DUF2225"/>
    <property type="match status" value="1"/>
</dbReference>
<dbReference type="Gene3D" id="1.25.40.10">
    <property type="entry name" value="Tetratricopeptide repeat domain"/>
    <property type="match status" value="1"/>
</dbReference>
<keyword evidence="4" id="KW-1185">Reference proteome</keyword>
<proteinExistence type="predicted"/>
<feature type="domain" description="Cyclic nucleotide-binding" evidence="2">
    <location>
        <begin position="13"/>
        <end position="114"/>
    </location>
</feature>
<comment type="caution">
    <text evidence="3">The sequence shown here is derived from an EMBL/GenBank/DDBJ whole genome shotgun (WGS) entry which is preliminary data.</text>
</comment>
<evidence type="ECO:0000313" key="4">
    <source>
        <dbReference type="Proteomes" id="UP000282654"/>
    </source>
</evidence>
<dbReference type="Pfam" id="PF00027">
    <property type="entry name" value="cNMP_binding"/>
    <property type="match status" value="1"/>
</dbReference>
<dbReference type="PANTHER" id="PTHR23011:SF28">
    <property type="entry name" value="CYCLIC NUCLEOTIDE-BINDING DOMAIN CONTAINING PROTEIN"/>
    <property type="match status" value="1"/>
</dbReference>